<dbReference type="Proteomes" id="UP000324800">
    <property type="component" value="Unassembled WGS sequence"/>
</dbReference>
<evidence type="ECO:0000256" key="3">
    <source>
        <dbReference type="PROSITE-ProRule" id="PRU10141"/>
    </source>
</evidence>
<dbReference type="CDD" id="cd14014">
    <property type="entry name" value="STKc_PknB_like"/>
    <property type="match status" value="1"/>
</dbReference>
<evidence type="ECO:0000313" key="7">
    <source>
        <dbReference type="Proteomes" id="UP000324800"/>
    </source>
</evidence>
<keyword evidence="1 3" id="KW-0547">Nucleotide-binding</keyword>
<evidence type="ECO:0000259" key="5">
    <source>
        <dbReference type="PROSITE" id="PS50011"/>
    </source>
</evidence>
<dbReference type="GO" id="GO:0005737">
    <property type="term" value="C:cytoplasm"/>
    <property type="evidence" value="ECO:0007669"/>
    <property type="project" value="TreeGrafter"/>
</dbReference>
<dbReference type="SUPFAM" id="SSF56112">
    <property type="entry name" value="Protein kinase-like (PK-like)"/>
    <property type="match status" value="1"/>
</dbReference>
<dbReference type="InterPro" id="IPR017441">
    <property type="entry name" value="Protein_kinase_ATP_BS"/>
</dbReference>
<evidence type="ECO:0000256" key="4">
    <source>
        <dbReference type="RuleBase" id="RU000304"/>
    </source>
</evidence>
<comment type="similarity">
    <text evidence="4">Belongs to the protein kinase superfamily.</text>
</comment>
<dbReference type="InterPro" id="IPR000719">
    <property type="entry name" value="Prot_kinase_dom"/>
</dbReference>
<sequence>MEDLRLLESQNFQVLKDLGRGASGMVYLVNSPDTEIGLVAAKVIKNENFDANEWSVAGILDQEPCPFIIRNIAAKKFRDSTIILLEYANLGTLQDLIKTKIEIPIPIVRAIMKQLLTGVKVIHSKKLIHRDIKGGNILLNCPFGQKRVNCKIADFGLVKVKSGDEISTQMTIAGTDVFMAPELILEDEKENVKADAKVDIWSLGILFYQILTHRFPFNSPMLFSIRQFMDSYSKTNILARPEQIINDSLWDLVTQMLAFDRKDRISASDALIHPFFTSEEALADITDEQRQLASDAQISLQSGNSEITVFDADPQIKLSSNNHYF</sequence>
<protein>
    <submittedName>
        <fullName evidence="6">Putative Myosin light chain kinase A</fullName>
    </submittedName>
</protein>
<dbReference type="GO" id="GO:0010506">
    <property type="term" value="P:regulation of autophagy"/>
    <property type="evidence" value="ECO:0007669"/>
    <property type="project" value="InterPro"/>
</dbReference>
<feature type="domain" description="Protein kinase" evidence="5">
    <location>
        <begin position="12"/>
        <end position="276"/>
    </location>
</feature>
<dbReference type="PANTHER" id="PTHR24348">
    <property type="entry name" value="SERINE/THREONINE-PROTEIN KINASE UNC-51-RELATED"/>
    <property type="match status" value="1"/>
</dbReference>
<dbReference type="AlphaFoldDB" id="A0A5J4V6J5"/>
<keyword evidence="2 3" id="KW-0067">ATP-binding</keyword>
<keyword evidence="4" id="KW-0723">Serine/threonine-protein kinase</keyword>
<accession>A0A5J4V6J5</accession>
<dbReference type="PROSITE" id="PS50011">
    <property type="entry name" value="PROTEIN_KINASE_DOM"/>
    <property type="match status" value="1"/>
</dbReference>
<comment type="caution">
    <text evidence="6">The sequence shown here is derived from an EMBL/GenBank/DDBJ whole genome shotgun (WGS) entry which is preliminary data.</text>
</comment>
<dbReference type="OrthoDB" id="541276at2759"/>
<proteinExistence type="inferred from homology"/>
<keyword evidence="6" id="KW-0418">Kinase</keyword>
<dbReference type="Pfam" id="PF00069">
    <property type="entry name" value="Pkinase"/>
    <property type="match status" value="1"/>
</dbReference>
<dbReference type="EMBL" id="SNRW01009593">
    <property type="protein sequence ID" value="KAA6377771.1"/>
    <property type="molecule type" value="Genomic_DNA"/>
</dbReference>
<reference evidence="6 7" key="1">
    <citation type="submission" date="2019-03" db="EMBL/GenBank/DDBJ databases">
        <title>Single cell metagenomics reveals metabolic interactions within the superorganism composed of flagellate Streblomastix strix and complex community of Bacteroidetes bacteria on its surface.</title>
        <authorList>
            <person name="Treitli S.C."/>
            <person name="Kolisko M."/>
            <person name="Husnik F."/>
            <person name="Keeling P."/>
            <person name="Hampl V."/>
        </authorList>
    </citation>
    <scope>NUCLEOTIDE SEQUENCE [LARGE SCALE GENOMIC DNA]</scope>
    <source>
        <strain evidence="6">ST1C</strain>
    </source>
</reference>
<dbReference type="PROSITE" id="PS00107">
    <property type="entry name" value="PROTEIN_KINASE_ATP"/>
    <property type="match status" value="1"/>
</dbReference>
<dbReference type="PANTHER" id="PTHR24348:SF68">
    <property type="entry name" value="SERINE_THREONINE-PROTEIN KINASE ATG1C"/>
    <property type="match status" value="1"/>
</dbReference>
<gene>
    <name evidence="6" type="ORF">EZS28_026703</name>
</gene>
<name>A0A5J4V6J5_9EUKA</name>
<organism evidence="6 7">
    <name type="scientific">Streblomastix strix</name>
    <dbReference type="NCBI Taxonomy" id="222440"/>
    <lineage>
        <taxon>Eukaryota</taxon>
        <taxon>Metamonada</taxon>
        <taxon>Preaxostyla</taxon>
        <taxon>Oxymonadida</taxon>
        <taxon>Streblomastigidae</taxon>
        <taxon>Streblomastix</taxon>
    </lineage>
</organism>
<dbReference type="GO" id="GO:0005524">
    <property type="term" value="F:ATP binding"/>
    <property type="evidence" value="ECO:0007669"/>
    <property type="project" value="UniProtKB-UniRule"/>
</dbReference>
<evidence type="ECO:0000256" key="2">
    <source>
        <dbReference type="ARBA" id="ARBA00022840"/>
    </source>
</evidence>
<evidence type="ECO:0000256" key="1">
    <source>
        <dbReference type="ARBA" id="ARBA00022741"/>
    </source>
</evidence>
<evidence type="ECO:0000313" key="6">
    <source>
        <dbReference type="EMBL" id="KAA6377771.1"/>
    </source>
</evidence>
<dbReference type="SMART" id="SM00220">
    <property type="entry name" value="S_TKc"/>
    <property type="match status" value="1"/>
</dbReference>
<dbReference type="Gene3D" id="1.10.510.10">
    <property type="entry name" value="Transferase(Phosphotransferase) domain 1"/>
    <property type="match status" value="1"/>
</dbReference>
<dbReference type="GO" id="GO:0004674">
    <property type="term" value="F:protein serine/threonine kinase activity"/>
    <property type="evidence" value="ECO:0007669"/>
    <property type="project" value="UniProtKB-KW"/>
</dbReference>
<dbReference type="InterPro" id="IPR011009">
    <property type="entry name" value="Kinase-like_dom_sf"/>
</dbReference>
<feature type="binding site" evidence="3">
    <location>
        <position position="42"/>
    </location>
    <ligand>
        <name>ATP</name>
        <dbReference type="ChEBI" id="CHEBI:30616"/>
    </ligand>
</feature>
<dbReference type="InterPro" id="IPR008271">
    <property type="entry name" value="Ser/Thr_kinase_AS"/>
</dbReference>
<dbReference type="InterPro" id="IPR045269">
    <property type="entry name" value="Atg1-like"/>
</dbReference>
<dbReference type="PROSITE" id="PS00108">
    <property type="entry name" value="PROTEIN_KINASE_ST"/>
    <property type="match status" value="1"/>
</dbReference>
<keyword evidence="6" id="KW-0808">Transferase</keyword>